<evidence type="ECO:0000256" key="1">
    <source>
        <dbReference type="ARBA" id="ARBA00004196"/>
    </source>
</evidence>
<evidence type="ECO:0000256" key="4">
    <source>
        <dbReference type="ARBA" id="ARBA00022729"/>
    </source>
</evidence>
<dbReference type="GO" id="GO:1901678">
    <property type="term" value="P:iron coordination entity transport"/>
    <property type="evidence" value="ECO:0007669"/>
    <property type="project" value="UniProtKB-ARBA"/>
</dbReference>
<gene>
    <name evidence="6" type="ORF">CHR55_02615</name>
</gene>
<dbReference type="PANTHER" id="PTHR30532">
    <property type="entry name" value="IRON III DICITRATE-BINDING PERIPLASMIC PROTEIN"/>
    <property type="match status" value="1"/>
</dbReference>
<proteinExistence type="inferred from homology"/>
<sequence>MPFRDRKVRQPTLIIATVAIMNRHRWRPRFLGAAGAALVLALAGCSSSNTNPDADGSPAARGSYPVTVSTESGDVIIESAPERILTLGNPAFENVVALGSHPVAASVTNIDKLPYLADYVGNEALDESLADIYAGQVNFERMLAVEPDLIIAPAWPVFTEPATLERLRTIAPTLIFDMQDADNDWRVGVQQVADALGKSEQGGELITSAVDEFTGVAASNPGLARRPYSFGLYYKEQISLGSGGNILRLFGMKPAEDQAAVESTGTPVTYSGETAGDVDGEAVLLMPSPRDSIANLEQSPFWESNLKSRVVWLSDAQGEAINNAGVLGKTWLPGNLGTALGQLG</sequence>
<dbReference type="EMBL" id="NOVD01000001">
    <property type="protein sequence ID" value="PCK29292.1"/>
    <property type="molecule type" value="Genomic_DNA"/>
</dbReference>
<accession>A0A2A5JIU9</accession>
<feature type="domain" description="Fe/B12 periplasmic-binding" evidence="5">
    <location>
        <begin position="83"/>
        <end position="344"/>
    </location>
</feature>
<dbReference type="InterPro" id="IPR051313">
    <property type="entry name" value="Bact_iron-sidero_bind"/>
</dbReference>
<dbReference type="SUPFAM" id="SSF53807">
    <property type="entry name" value="Helical backbone' metal receptor"/>
    <property type="match status" value="1"/>
</dbReference>
<reference evidence="6 7" key="1">
    <citation type="submission" date="2017-07" db="EMBL/GenBank/DDBJ databases">
        <title>Draft sequence of Rhodococcus enclensis 23b-28.</title>
        <authorList>
            <person name="Besaury L."/>
            <person name="Sancelme M."/>
            <person name="Amato P."/>
            <person name="Lallement A."/>
            <person name="Delort A.-M."/>
        </authorList>
    </citation>
    <scope>NUCLEOTIDE SEQUENCE [LARGE SCALE GENOMIC DNA]</scope>
    <source>
        <strain evidence="6 7">23b-28</strain>
    </source>
</reference>
<keyword evidence="3" id="KW-0813">Transport</keyword>
<comment type="similarity">
    <text evidence="2">Belongs to the bacterial solute-binding protein 8 family.</text>
</comment>
<dbReference type="InterPro" id="IPR002491">
    <property type="entry name" value="ABC_transptr_periplasmic_BD"/>
</dbReference>
<dbReference type="Proteomes" id="UP000230886">
    <property type="component" value="Unassembled WGS sequence"/>
</dbReference>
<evidence type="ECO:0000313" key="7">
    <source>
        <dbReference type="Proteomes" id="UP000230886"/>
    </source>
</evidence>
<keyword evidence="4" id="KW-0732">Signal</keyword>
<evidence type="ECO:0000313" key="6">
    <source>
        <dbReference type="EMBL" id="PCK29292.1"/>
    </source>
</evidence>
<name>A0A2A5JIU9_RHOSG</name>
<comment type="caution">
    <text evidence="6">The sequence shown here is derived from an EMBL/GenBank/DDBJ whole genome shotgun (WGS) entry which is preliminary data.</text>
</comment>
<dbReference type="Gene3D" id="3.40.50.1980">
    <property type="entry name" value="Nitrogenase molybdenum iron protein domain"/>
    <property type="match status" value="2"/>
</dbReference>
<evidence type="ECO:0000256" key="2">
    <source>
        <dbReference type="ARBA" id="ARBA00008814"/>
    </source>
</evidence>
<dbReference type="AlphaFoldDB" id="A0A2A5JIU9"/>
<evidence type="ECO:0000256" key="3">
    <source>
        <dbReference type="ARBA" id="ARBA00022448"/>
    </source>
</evidence>
<evidence type="ECO:0000259" key="5">
    <source>
        <dbReference type="PROSITE" id="PS50983"/>
    </source>
</evidence>
<comment type="subcellular location">
    <subcellularLocation>
        <location evidence="1">Cell envelope</location>
    </subcellularLocation>
</comment>
<dbReference type="PANTHER" id="PTHR30532:SF1">
    <property type="entry name" value="IRON(3+)-HYDROXAMATE-BINDING PROTEIN FHUD"/>
    <property type="match status" value="1"/>
</dbReference>
<dbReference type="PROSITE" id="PS50983">
    <property type="entry name" value="FE_B12_PBP"/>
    <property type="match status" value="1"/>
</dbReference>
<organism evidence="6 7">
    <name type="scientific">Rhodococcus qingshengii</name>
    <dbReference type="NCBI Taxonomy" id="334542"/>
    <lineage>
        <taxon>Bacteria</taxon>
        <taxon>Bacillati</taxon>
        <taxon>Actinomycetota</taxon>
        <taxon>Actinomycetes</taxon>
        <taxon>Mycobacteriales</taxon>
        <taxon>Nocardiaceae</taxon>
        <taxon>Rhodococcus</taxon>
        <taxon>Rhodococcus erythropolis group</taxon>
    </lineage>
</organism>
<protein>
    <recommendedName>
        <fullName evidence="5">Fe/B12 periplasmic-binding domain-containing protein</fullName>
    </recommendedName>
</protein>
<dbReference type="GO" id="GO:0030288">
    <property type="term" value="C:outer membrane-bounded periplasmic space"/>
    <property type="evidence" value="ECO:0007669"/>
    <property type="project" value="TreeGrafter"/>
</dbReference>
<dbReference type="Pfam" id="PF01497">
    <property type="entry name" value="Peripla_BP_2"/>
    <property type="match status" value="1"/>
</dbReference>